<dbReference type="Pfam" id="PF08592">
    <property type="entry name" value="Anthrone_oxy"/>
    <property type="match status" value="1"/>
</dbReference>
<dbReference type="STRING" id="1214101.BN159_5331"/>
<evidence type="ECO:0008006" key="4">
    <source>
        <dbReference type="Google" id="ProtNLM"/>
    </source>
</evidence>
<dbReference type="PATRIC" id="fig|1214101.3.peg.5413"/>
<keyword evidence="1" id="KW-0812">Transmembrane</keyword>
<dbReference type="InterPro" id="IPR013901">
    <property type="entry name" value="Anthrone_oxy"/>
</dbReference>
<keyword evidence="1" id="KW-1133">Transmembrane helix</keyword>
<gene>
    <name evidence="2" type="ORF">BN159_5331</name>
</gene>
<dbReference type="AlphaFoldDB" id="K4R9F3"/>
<protein>
    <recommendedName>
        <fullName evidence="4">DUF1772 domain-containing protein</fullName>
    </recommendedName>
</protein>
<feature type="transmembrane region" description="Helical" evidence="1">
    <location>
        <begin position="90"/>
        <end position="111"/>
    </location>
</feature>
<organism evidence="2 3">
    <name type="scientific">Streptomyces davaonensis (strain DSM 101723 / JCM 4913 / KCC S-0913 / 768)</name>
    <dbReference type="NCBI Taxonomy" id="1214101"/>
    <lineage>
        <taxon>Bacteria</taxon>
        <taxon>Bacillati</taxon>
        <taxon>Actinomycetota</taxon>
        <taxon>Actinomycetes</taxon>
        <taxon>Kitasatosporales</taxon>
        <taxon>Streptomycetaceae</taxon>
        <taxon>Streptomyces</taxon>
    </lineage>
</organism>
<dbReference type="Proteomes" id="UP000008043">
    <property type="component" value="Chromosome"/>
</dbReference>
<dbReference type="OrthoDB" id="428263at2"/>
<keyword evidence="3" id="KW-1185">Reference proteome</keyword>
<sequence length="159" mass="17068">MHMTTTGFRTAASTAATIATGLLAGSFYVFACGVMPGLARSSDTVFVEVMSDINEAIQNPVFMLSFLGAPVLTAIAAWQLRSAPGRRWMWAALVANVLALLVTATLNIPLNETLGDARPPSEIREEFEDPWVAWNVVRTVLSTVALGCLAWAATARRRG</sequence>
<proteinExistence type="predicted"/>
<evidence type="ECO:0000313" key="3">
    <source>
        <dbReference type="Proteomes" id="UP000008043"/>
    </source>
</evidence>
<keyword evidence="1" id="KW-0472">Membrane</keyword>
<feature type="transmembrane region" description="Helical" evidence="1">
    <location>
        <begin position="131"/>
        <end position="153"/>
    </location>
</feature>
<dbReference type="KEGG" id="sdv:BN159_5331"/>
<accession>K4R9F3</accession>
<reference evidence="2 3" key="1">
    <citation type="journal article" date="2012" name="J. Bacteriol.">
        <title>Genome sequence of the bacterium Streptomyces davawensis JCM 4913 and heterologous production of the unique antibiotic roseoflavin.</title>
        <authorList>
            <person name="Jankowitsch F."/>
            <person name="Schwarz J."/>
            <person name="Ruckert C."/>
            <person name="Gust B."/>
            <person name="Szczepanowski R."/>
            <person name="Blom J."/>
            <person name="Pelzer S."/>
            <person name="Kalinowski J."/>
            <person name="Mack M."/>
        </authorList>
    </citation>
    <scope>NUCLEOTIDE SEQUENCE [LARGE SCALE GENOMIC DNA]</scope>
    <source>
        <strain evidence="3">DSM 101723 / JCM 4913 / KCC S-0913 / 768</strain>
    </source>
</reference>
<dbReference type="HOGENOM" id="CLU_111152_0_2_11"/>
<name>K4R9F3_STRDJ</name>
<dbReference type="EMBL" id="HE971709">
    <property type="protein sequence ID" value="CCK29710.1"/>
    <property type="molecule type" value="Genomic_DNA"/>
</dbReference>
<evidence type="ECO:0000256" key="1">
    <source>
        <dbReference type="SAM" id="Phobius"/>
    </source>
</evidence>
<evidence type="ECO:0000313" key="2">
    <source>
        <dbReference type="EMBL" id="CCK29710.1"/>
    </source>
</evidence>
<dbReference type="eggNOG" id="COG5500">
    <property type="taxonomic scope" value="Bacteria"/>
</dbReference>
<feature type="transmembrane region" description="Helical" evidence="1">
    <location>
        <begin position="57"/>
        <end position="78"/>
    </location>
</feature>